<dbReference type="AlphaFoldDB" id="A0A9D1JKA1"/>
<keyword evidence="2" id="KW-0489">Methyltransferase</keyword>
<reference evidence="2" key="1">
    <citation type="submission" date="2020-10" db="EMBL/GenBank/DDBJ databases">
        <authorList>
            <person name="Gilroy R."/>
        </authorList>
    </citation>
    <scope>NUCLEOTIDE SEQUENCE</scope>
    <source>
        <strain evidence="2">CHK190-19873</strain>
    </source>
</reference>
<keyword evidence="2" id="KW-0282">Flagellum</keyword>
<reference evidence="2" key="2">
    <citation type="journal article" date="2021" name="PeerJ">
        <title>Extensive microbial diversity within the chicken gut microbiome revealed by metagenomics and culture.</title>
        <authorList>
            <person name="Gilroy R."/>
            <person name="Ravi A."/>
            <person name="Getino M."/>
            <person name="Pursley I."/>
            <person name="Horton D.L."/>
            <person name="Alikhan N.F."/>
            <person name="Baker D."/>
            <person name="Gharbi K."/>
            <person name="Hall N."/>
            <person name="Watson M."/>
            <person name="Adriaenssens E.M."/>
            <person name="Foster-Nyarko E."/>
            <person name="Jarju S."/>
            <person name="Secka A."/>
            <person name="Antonio M."/>
            <person name="Oren A."/>
            <person name="Chaudhuri R.R."/>
            <person name="La Ragione R."/>
            <person name="Hildebrand F."/>
            <person name="Pallen M.J."/>
        </authorList>
    </citation>
    <scope>NUCLEOTIDE SEQUENCE</scope>
    <source>
        <strain evidence="2">CHK190-19873</strain>
    </source>
</reference>
<proteinExistence type="predicted"/>
<dbReference type="NCBIfam" id="NF038110">
    <property type="entry name" value="Lys_methyl_FliB"/>
    <property type="match status" value="1"/>
</dbReference>
<dbReference type="GO" id="GO:0008168">
    <property type="term" value="F:methyltransferase activity"/>
    <property type="evidence" value="ECO:0007669"/>
    <property type="project" value="UniProtKB-KW"/>
</dbReference>
<dbReference type="EMBL" id="DVIQ01000065">
    <property type="protein sequence ID" value="HIS32011.1"/>
    <property type="molecule type" value="Genomic_DNA"/>
</dbReference>
<accession>A0A9D1JKA1</accession>
<evidence type="ECO:0000313" key="2">
    <source>
        <dbReference type="EMBL" id="HIS32011.1"/>
    </source>
</evidence>
<dbReference type="GO" id="GO:0032259">
    <property type="term" value="P:methylation"/>
    <property type="evidence" value="ECO:0007669"/>
    <property type="project" value="UniProtKB-KW"/>
</dbReference>
<comment type="caution">
    <text evidence="2">The sequence shown here is derived from an EMBL/GenBank/DDBJ whole genome shotgun (WGS) entry which is preliminary data.</text>
</comment>
<feature type="compositionally biased region" description="Basic and acidic residues" evidence="1">
    <location>
        <begin position="241"/>
        <end position="254"/>
    </location>
</feature>
<organism evidence="2 3">
    <name type="scientific">Candidatus Limivivens intestinipullorum</name>
    <dbReference type="NCBI Taxonomy" id="2840858"/>
    <lineage>
        <taxon>Bacteria</taxon>
        <taxon>Bacillati</taxon>
        <taxon>Bacillota</taxon>
        <taxon>Clostridia</taxon>
        <taxon>Lachnospirales</taxon>
        <taxon>Lachnospiraceae</taxon>
        <taxon>Lachnospiraceae incertae sedis</taxon>
        <taxon>Candidatus Limivivens</taxon>
    </lineage>
</organism>
<evidence type="ECO:0000313" key="3">
    <source>
        <dbReference type="Proteomes" id="UP000823935"/>
    </source>
</evidence>
<gene>
    <name evidence="2" type="primary">fliB</name>
    <name evidence="2" type="ORF">IAB44_10755</name>
</gene>
<sequence>MKLRVPSYYKEFTCLAGACRHSCCVGWEVDVDEDTAAYYETVEGVLGERLRRFMRKGEDGGLLLTENGRCPFLNEENLCDICIGLGEEALSEVCTEYPRFSIEYGDVLEKSMALSCEEVGRLIFSGEKPFSWEEIVLEGTEEEDTADPDGAAWYRAVEQARDHVIAILEERSRPVSSRLVQALRFAGEVQEHINRGETEKIAGAISRDKPGAWTSDCFPAKAAEEEKISGGDGEGPVLEPEAAKQPEKAEDFADSRKRQIEEFDRRLAIYGSLEVLDEEWERSLKQVKKAFSGPDRGAKYVQWRERFLDFIRHREFEYEHLLVYFIFRYQMQTVYDSSFACHVMYAALSFRMIQDMDMVRFMEKGTFTLEDRIDTARIYSREVEHSEENLEILAEHLNWDGFEPESFL</sequence>
<evidence type="ECO:0000256" key="1">
    <source>
        <dbReference type="SAM" id="MobiDB-lite"/>
    </source>
</evidence>
<protein>
    <submittedName>
        <fullName evidence="2">Flagellin lysine-N-methylase</fullName>
        <ecNumber evidence="2">2.1.1.-</ecNumber>
    </submittedName>
</protein>
<feature type="region of interest" description="Disordered" evidence="1">
    <location>
        <begin position="225"/>
        <end position="254"/>
    </location>
</feature>
<keyword evidence="2" id="KW-0966">Cell projection</keyword>
<keyword evidence="2" id="KW-0808">Transferase</keyword>
<keyword evidence="2" id="KW-0969">Cilium</keyword>
<dbReference type="Proteomes" id="UP000823935">
    <property type="component" value="Unassembled WGS sequence"/>
</dbReference>
<dbReference type="EC" id="2.1.1.-" evidence="2"/>
<name>A0A9D1JKA1_9FIRM</name>